<dbReference type="SUPFAM" id="SSF48498">
    <property type="entry name" value="Tetracyclin repressor-like, C-terminal domain"/>
    <property type="match status" value="1"/>
</dbReference>
<keyword evidence="5" id="KW-1185">Reference proteome</keyword>
<keyword evidence="1 2" id="KW-0238">DNA-binding</keyword>
<dbReference type="SUPFAM" id="SSF46689">
    <property type="entry name" value="Homeodomain-like"/>
    <property type="match status" value="1"/>
</dbReference>
<proteinExistence type="predicted"/>
<evidence type="ECO:0000259" key="3">
    <source>
        <dbReference type="PROSITE" id="PS50977"/>
    </source>
</evidence>
<dbReference type="PRINTS" id="PR00455">
    <property type="entry name" value="HTHTETR"/>
</dbReference>
<evidence type="ECO:0000313" key="4">
    <source>
        <dbReference type="EMBL" id="MCQ1530513.1"/>
    </source>
</evidence>
<evidence type="ECO:0000256" key="2">
    <source>
        <dbReference type="PROSITE-ProRule" id="PRU00335"/>
    </source>
</evidence>
<dbReference type="InterPro" id="IPR001647">
    <property type="entry name" value="HTH_TetR"/>
</dbReference>
<dbReference type="InterPro" id="IPR036271">
    <property type="entry name" value="Tet_transcr_reg_TetR-rel_C_sf"/>
</dbReference>
<dbReference type="InterPro" id="IPR009057">
    <property type="entry name" value="Homeodomain-like_sf"/>
</dbReference>
<feature type="DNA-binding region" description="H-T-H motif" evidence="2">
    <location>
        <begin position="25"/>
        <end position="44"/>
    </location>
</feature>
<dbReference type="PROSITE" id="PS50977">
    <property type="entry name" value="HTH_TETR_2"/>
    <property type="match status" value="1"/>
</dbReference>
<name>A0ABT1NGV4_9FIRM</name>
<evidence type="ECO:0000256" key="1">
    <source>
        <dbReference type="ARBA" id="ARBA00023125"/>
    </source>
</evidence>
<reference evidence="4 5" key="1">
    <citation type="submission" date="2021-10" db="EMBL/GenBank/DDBJ databases">
        <title>Lutispora strain m25 sp. nov., a thermophilic, non-spore-forming bacterium isolated from a lab-scale methanogenic bioreactor digesting anaerobic sludge.</title>
        <authorList>
            <person name="El Houari A."/>
            <person name="Mcdonald J."/>
        </authorList>
    </citation>
    <scope>NUCLEOTIDE SEQUENCE [LARGE SCALE GENOMIC DNA]</scope>
    <source>
        <strain evidence="5">m25</strain>
    </source>
</reference>
<dbReference type="EMBL" id="JAJEKE010000012">
    <property type="protein sequence ID" value="MCQ1530513.1"/>
    <property type="molecule type" value="Genomic_DNA"/>
</dbReference>
<comment type="caution">
    <text evidence="4">The sequence shown here is derived from an EMBL/GenBank/DDBJ whole genome shotgun (WGS) entry which is preliminary data.</text>
</comment>
<dbReference type="Proteomes" id="UP001651880">
    <property type="component" value="Unassembled WGS sequence"/>
</dbReference>
<evidence type="ECO:0000313" key="5">
    <source>
        <dbReference type="Proteomes" id="UP001651880"/>
    </source>
</evidence>
<gene>
    <name evidence="4" type="ORF">LJD61_13265</name>
</gene>
<dbReference type="PANTHER" id="PTHR43479">
    <property type="entry name" value="ACREF/ENVCD OPERON REPRESSOR-RELATED"/>
    <property type="match status" value="1"/>
</dbReference>
<organism evidence="4 5">
    <name type="scientific">Lutispora saccharofermentans</name>
    <dbReference type="NCBI Taxonomy" id="3024236"/>
    <lineage>
        <taxon>Bacteria</taxon>
        <taxon>Bacillati</taxon>
        <taxon>Bacillota</taxon>
        <taxon>Clostridia</taxon>
        <taxon>Lutisporales</taxon>
        <taxon>Lutisporaceae</taxon>
        <taxon>Lutispora</taxon>
    </lineage>
</organism>
<dbReference type="Pfam" id="PF00440">
    <property type="entry name" value="TetR_N"/>
    <property type="match status" value="1"/>
</dbReference>
<dbReference type="Gene3D" id="1.10.357.10">
    <property type="entry name" value="Tetracycline Repressor, domain 2"/>
    <property type="match status" value="1"/>
</dbReference>
<sequence length="201" mass="23677">MSEKKDIIYNCGKEIFEKKGFKDTNVAEIMKQAGMATGTFYSYYNSKDKLFMEIYNDENAKLKRRILASLNMEAEPILVMKEMMMKNLQGMQENPILREWYNRDVFQKLEKGFREEDGAERVDFLYDSFVEVVRKWQNEGKMRSDISAEMIMAIFAALVNVDTHKEEIGLEYFPQVIEYLAEFTMKGLMINENKNEAKEEV</sequence>
<accession>A0ABT1NGV4</accession>
<feature type="domain" description="HTH tetR-type" evidence="3">
    <location>
        <begin position="2"/>
        <end position="62"/>
    </location>
</feature>
<dbReference type="PANTHER" id="PTHR43479:SF11">
    <property type="entry name" value="ACREF_ENVCD OPERON REPRESSOR-RELATED"/>
    <property type="match status" value="1"/>
</dbReference>
<dbReference type="InterPro" id="IPR050624">
    <property type="entry name" value="HTH-type_Tx_Regulator"/>
</dbReference>
<protein>
    <submittedName>
        <fullName evidence="4">TetR/AcrR family transcriptional regulator</fullName>
    </submittedName>
</protein>
<dbReference type="RefSeq" id="WP_255228037.1">
    <property type="nucleotide sequence ID" value="NZ_JAJEKE010000012.1"/>
</dbReference>